<gene>
    <name evidence="2" type="ORF">BHYA_0030g00220</name>
</gene>
<evidence type="ECO:0000313" key="2">
    <source>
        <dbReference type="EMBL" id="TGO40856.1"/>
    </source>
</evidence>
<evidence type="ECO:0000256" key="1">
    <source>
        <dbReference type="SAM" id="MobiDB-lite"/>
    </source>
</evidence>
<keyword evidence="3" id="KW-1185">Reference proteome</keyword>
<comment type="caution">
    <text evidence="2">The sequence shown here is derived from an EMBL/GenBank/DDBJ whole genome shotgun (WGS) entry which is preliminary data.</text>
</comment>
<feature type="region of interest" description="Disordered" evidence="1">
    <location>
        <begin position="74"/>
        <end position="101"/>
    </location>
</feature>
<name>A0A4Z1GVE8_9HELO</name>
<organism evidence="2 3">
    <name type="scientific">Botrytis hyacinthi</name>
    <dbReference type="NCBI Taxonomy" id="278943"/>
    <lineage>
        <taxon>Eukaryota</taxon>
        <taxon>Fungi</taxon>
        <taxon>Dikarya</taxon>
        <taxon>Ascomycota</taxon>
        <taxon>Pezizomycotina</taxon>
        <taxon>Leotiomycetes</taxon>
        <taxon>Helotiales</taxon>
        <taxon>Sclerotiniaceae</taxon>
        <taxon>Botrytis</taxon>
    </lineage>
</organism>
<dbReference type="EMBL" id="PQXK01000030">
    <property type="protein sequence ID" value="TGO40856.1"/>
    <property type="molecule type" value="Genomic_DNA"/>
</dbReference>
<sequence>MHACWWPVLDKIKNKCHSAYLIRNAEEYYQKHCAIVLQLIDLRRRRSAVAHQDSSHLGGSRKYHVENNYMAVAMPRSSTAKGKRGTAIRHNEPLTTPQLKQ</sequence>
<proteinExistence type="predicted"/>
<evidence type="ECO:0000313" key="3">
    <source>
        <dbReference type="Proteomes" id="UP000297814"/>
    </source>
</evidence>
<accession>A0A4Z1GVE8</accession>
<dbReference type="AlphaFoldDB" id="A0A4Z1GVE8"/>
<reference evidence="2 3" key="1">
    <citation type="submission" date="2017-12" db="EMBL/GenBank/DDBJ databases">
        <title>Comparative genomics of Botrytis spp.</title>
        <authorList>
            <person name="Valero-Jimenez C.A."/>
            <person name="Tapia P."/>
            <person name="Veloso J."/>
            <person name="Silva-Moreno E."/>
            <person name="Staats M."/>
            <person name="Valdes J.H."/>
            <person name="Van Kan J.A.L."/>
        </authorList>
    </citation>
    <scope>NUCLEOTIDE SEQUENCE [LARGE SCALE GENOMIC DNA]</scope>
    <source>
        <strain evidence="2 3">Bh0001</strain>
    </source>
</reference>
<protein>
    <submittedName>
        <fullName evidence="2">Uncharacterized protein</fullName>
    </submittedName>
</protein>
<dbReference type="Proteomes" id="UP000297814">
    <property type="component" value="Unassembled WGS sequence"/>
</dbReference>